<evidence type="ECO:0000313" key="2">
    <source>
        <dbReference type="Proteomes" id="UP000676336"/>
    </source>
</evidence>
<evidence type="ECO:0000313" key="1">
    <source>
        <dbReference type="EMBL" id="CAF5030743.1"/>
    </source>
</evidence>
<gene>
    <name evidence="1" type="ORF">SMN809_LOCUS58098</name>
</gene>
<name>A0A8S3DSZ6_9BILA</name>
<reference evidence="1" key="1">
    <citation type="submission" date="2021-02" db="EMBL/GenBank/DDBJ databases">
        <authorList>
            <person name="Nowell W R."/>
        </authorList>
    </citation>
    <scope>NUCLEOTIDE SEQUENCE</scope>
</reference>
<feature type="non-terminal residue" evidence="1">
    <location>
        <position position="1"/>
    </location>
</feature>
<accession>A0A8S3DSZ6</accession>
<sequence>SITGNDSDRLLHVVLEALKKTGYRALLYDLAEFVDKLPGKHFQSREHFT</sequence>
<proteinExistence type="predicted"/>
<organism evidence="1 2">
    <name type="scientific">Rotaria magnacalcarata</name>
    <dbReference type="NCBI Taxonomy" id="392030"/>
    <lineage>
        <taxon>Eukaryota</taxon>
        <taxon>Metazoa</taxon>
        <taxon>Spiralia</taxon>
        <taxon>Gnathifera</taxon>
        <taxon>Rotifera</taxon>
        <taxon>Eurotatoria</taxon>
        <taxon>Bdelloidea</taxon>
        <taxon>Philodinida</taxon>
        <taxon>Philodinidae</taxon>
        <taxon>Rotaria</taxon>
    </lineage>
</organism>
<dbReference type="Proteomes" id="UP000676336">
    <property type="component" value="Unassembled WGS sequence"/>
</dbReference>
<dbReference type="EMBL" id="CAJOBI010216425">
    <property type="protein sequence ID" value="CAF5030743.1"/>
    <property type="molecule type" value="Genomic_DNA"/>
</dbReference>
<protein>
    <submittedName>
        <fullName evidence="1">Uncharacterized protein</fullName>
    </submittedName>
</protein>
<comment type="caution">
    <text evidence="1">The sequence shown here is derived from an EMBL/GenBank/DDBJ whole genome shotgun (WGS) entry which is preliminary data.</text>
</comment>
<dbReference type="AlphaFoldDB" id="A0A8S3DSZ6"/>